<dbReference type="Gene3D" id="1.10.10.350">
    <property type="match status" value="1"/>
</dbReference>
<dbReference type="InterPro" id="IPR014729">
    <property type="entry name" value="Rossmann-like_a/b/a_fold"/>
</dbReference>
<evidence type="ECO:0000256" key="7">
    <source>
        <dbReference type="ARBA" id="ARBA00023146"/>
    </source>
</evidence>
<dbReference type="RefSeq" id="WP_165601159.1">
    <property type="nucleotide sequence ID" value="NZ_SORZ01000002.1"/>
</dbReference>
<dbReference type="Gene3D" id="3.40.50.620">
    <property type="entry name" value="HUPs"/>
    <property type="match status" value="1"/>
</dbReference>
<feature type="short sequence motif" description="'HIGH' region" evidence="8">
    <location>
        <begin position="7"/>
        <end position="17"/>
    </location>
</feature>
<keyword evidence="12" id="KW-1185">Reference proteome</keyword>
<evidence type="ECO:0000256" key="3">
    <source>
        <dbReference type="ARBA" id="ARBA00022598"/>
    </source>
</evidence>
<dbReference type="GO" id="GO:0000049">
    <property type="term" value="F:tRNA binding"/>
    <property type="evidence" value="ECO:0007669"/>
    <property type="project" value="InterPro"/>
</dbReference>
<dbReference type="PRINTS" id="PR00987">
    <property type="entry name" value="TRNASYNTHGLU"/>
</dbReference>
<evidence type="ECO:0000313" key="12">
    <source>
        <dbReference type="Proteomes" id="UP000315037"/>
    </source>
</evidence>
<comment type="caution">
    <text evidence="11">The sequence shown here is derived from an EMBL/GenBank/DDBJ whole genome shotgun (WGS) entry which is preliminary data.</text>
</comment>
<dbReference type="HAMAP" id="MF_00022">
    <property type="entry name" value="Glu_tRNA_synth_type1"/>
    <property type="match status" value="1"/>
</dbReference>
<keyword evidence="2 8" id="KW-0963">Cytoplasm</keyword>
<dbReference type="InterPro" id="IPR045462">
    <property type="entry name" value="aa-tRNA-synth_I_cd-bd"/>
</dbReference>
<keyword evidence="5 8" id="KW-0067">ATP-binding</keyword>
<evidence type="ECO:0000256" key="2">
    <source>
        <dbReference type="ARBA" id="ARBA00022490"/>
    </source>
</evidence>
<comment type="function">
    <text evidence="8">Catalyzes the attachment of glutamate to tRNA(Glu) in a two-step reaction: glutamate is first activated by ATP to form Glu-AMP and then transferred to the acceptor end of tRNA(Glu).</text>
</comment>
<evidence type="ECO:0000313" key="11">
    <source>
        <dbReference type="EMBL" id="TPW34606.1"/>
    </source>
</evidence>
<dbReference type="EC" id="6.1.1.17" evidence="8"/>
<dbReference type="GO" id="GO:0004818">
    <property type="term" value="F:glutamate-tRNA ligase activity"/>
    <property type="evidence" value="ECO:0007669"/>
    <property type="project" value="UniProtKB-UniRule"/>
</dbReference>
<dbReference type="InterPro" id="IPR000924">
    <property type="entry name" value="Glu/Gln-tRNA-synth"/>
</dbReference>
<feature type="domain" description="Glutamyl/glutaminyl-tRNA synthetase class Ib catalytic" evidence="9">
    <location>
        <begin position="2"/>
        <end position="305"/>
    </location>
</feature>
<keyword evidence="6 8" id="KW-0648">Protein biosynthesis</keyword>
<name>A0A506UMM2_9PROT</name>
<comment type="subcellular location">
    <subcellularLocation>
        <location evidence="8">Cytoplasm</location>
    </subcellularLocation>
</comment>
<dbReference type="PANTHER" id="PTHR43311">
    <property type="entry name" value="GLUTAMATE--TRNA LIGASE"/>
    <property type="match status" value="1"/>
</dbReference>
<dbReference type="InterPro" id="IPR008925">
    <property type="entry name" value="aa_tRNA-synth_I_cd-bd_sf"/>
</dbReference>
<dbReference type="GO" id="GO:0006424">
    <property type="term" value="P:glutamyl-tRNA aminoacylation"/>
    <property type="evidence" value="ECO:0007669"/>
    <property type="project" value="UniProtKB-UniRule"/>
</dbReference>
<comment type="similarity">
    <text evidence="1 8">Belongs to the class-I aminoacyl-tRNA synthetase family. Glutamate--tRNA ligase type 1 subfamily.</text>
</comment>
<organism evidence="11 12">
    <name type="scientific">Oecophyllibacter saccharovorans</name>
    <dbReference type="NCBI Taxonomy" id="2558360"/>
    <lineage>
        <taxon>Bacteria</taxon>
        <taxon>Pseudomonadati</taxon>
        <taxon>Pseudomonadota</taxon>
        <taxon>Alphaproteobacteria</taxon>
        <taxon>Acetobacterales</taxon>
        <taxon>Acetobacteraceae</taxon>
        <taxon>Oecophyllibacter</taxon>
    </lineage>
</organism>
<dbReference type="Pfam" id="PF00749">
    <property type="entry name" value="tRNA-synt_1c"/>
    <property type="match status" value="1"/>
</dbReference>
<sequence>MKLRFAPSPTGSLHVGNARLAVANYLFARRHNAPLLLRMDDTDANRGRKEHEDSIRRDLKWLGIEWDEEARQSERTARYTEVVEKLKASGRLYPCFESELELRIKREQRLRAGKPPLYDRGMLNMTDEQRARAEANGKVPYWRFRLSDGSKHWNDLVMGESSVKLTAVSDPVLVRTDGSILYTLASIIDDLDMGVTHIVRGEDHMTNTGVQLDIAEALGAAPDRFTFAHLPLLLGEGGEKLSKRKGAMALSTLRHDGLEPLPLMEYLARLGTSQDLVLEPREALVAGYDFTHVSRSPARFDMNQLLALNRRALHAMTFEQARPLLPEGSTPAFWEAVRGNIDLGTEIPHWWEVAHGTIAPIPQPGEADFLRQAASLLPPEPWNDQSWKAWTTALSEATGRKGKALFLPLRLALTGEDAGPELAKLLPLIGRNRTESRLQEAAALSE</sequence>
<dbReference type="InterPro" id="IPR001412">
    <property type="entry name" value="aa-tRNA-synth_I_CS"/>
</dbReference>
<feature type="domain" description="Aminoacyl-tRNA synthetase class I anticodon-binding" evidence="10">
    <location>
        <begin position="367"/>
        <end position="441"/>
    </location>
</feature>
<dbReference type="InterPro" id="IPR020058">
    <property type="entry name" value="Glu/Gln-tRNA-synth_Ib_cat-dom"/>
</dbReference>
<keyword evidence="7 8" id="KW-0030">Aminoacyl-tRNA synthetase</keyword>
<comment type="catalytic activity">
    <reaction evidence="8">
        <text>tRNA(Glu) + L-glutamate + ATP = L-glutamyl-tRNA(Glu) + AMP + diphosphate</text>
        <dbReference type="Rhea" id="RHEA:23540"/>
        <dbReference type="Rhea" id="RHEA-COMP:9663"/>
        <dbReference type="Rhea" id="RHEA-COMP:9680"/>
        <dbReference type="ChEBI" id="CHEBI:29985"/>
        <dbReference type="ChEBI" id="CHEBI:30616"/>
        <dbReference type="ChEBI" id="CHEBI:33019"/>
        <dbReference type="ChEBI" id="CHEBI:78442"/>
        <dbReference type="ChEBI" id="CHEBI:78520"/>
        <dbReference type="ChEBI" id="CHEBI:456215"/>
        <dbReference type="EC" id="6.1.1.17"/>
    </reaction>
</comment>
<evidence type="ECO:0000256" key="5">
    <source>
        <dbReference type="ARBA" id="ARBA00022840"/>
    </source>
</evidence>
<proteinExistence type="inferred from homology"/>
<comment type="caution">
    <text evidence="8">Lacks conserved residue(s) required for the propagation of feature annotation.</text>
</comment>
<evidence type="ECO:0000256" key="1">
    <source>
        <dbReference type="ARBA" id="ARBA00007894"/>
    </source>
</evidence>
<dbReference type="PANTHER" id="PTHR43311:SF2">
    <property type="entry name" value="GLUTAMATE--TRNA LIGASE, MITOCHONDRIAL-RELATED"/>
    <property type="match status" value="1"/>
</dbReference>
<dbReference type="NCBIfam" id="TIGR00464">
    <property type="entry name" value="gltX_bact"/>
    <property type="match status" value="1"/>
</dbReference>
<reference evidence="11 12" key="1">
    <citation type="submission" date="2019-03" db="EMBL/GenBank/DDBJ databases">
        <title>The complete genome sequence of Neokomagataea sp. Jb2 NBRC113641.</title>
        <authorList>
            <person name="Chua K.-O."/>
            <person name="Chan K.-G."/>
            <person name="See-Too W.-S."/>
        </authorList>
    </citation>
    <scope>NUCLEOTIDE SEQUENCE [LARGE SCALE GENOMIC DNA]</scope>
    <source>
        <strain evidence="11 12">Jb2</strain>
    </source>
</reference>
<feature type="binding site" evidence="8">
    <location>
        <position position="243"/>
    </location>
    <ligand>
        <name>ATP</name>
        <dbReference type="ChEBI" id="CHEBI:30616"/>
    </ligand>
</feature>
<dbReference type="Proteomes" id="UP000315037">
    <property type="component" value="Unassembled WGS sequence"/>
</dbReference>
<dbReference type="Pfam" id="PF19269">
    <property type="entry name" value="Anticodon_2"/>
    <property type="match status" value="1"/>
</dbReference>
<accession>A0A506UMM2</accession>
<dbReference type="InterPro" id="IPR004527">
    <property type="entry name" value="Glu-tRNA-ligase_bac/mito"/>
</dbReference>
<dbReference type="SUPFAM" id="SSF48163">
    <property type="entry name" value="An anticodon-binding domain of class I aminoacyl-tRNA synthetases"/>
    <property type="match status" value="1"/>
</dbReference>
<dbReference type="GO" id="GO:0005829">
    <property type="term" value="C:cytosol"/>
    <property type="evidence" value="ECO:0007669"/>
    <property type="project" value="TreeGrafter"/>
</dbReference>
<dbReference type="PROSITE" id="PS00178">
    <property type="entry name" value="AA_TRNA_LIGASE_I"/>
    <property type="match status" value="1"/>
</dbReference>
<evidence type="ECO:0000256" key="8">
    <source>
        <dbReference type="HAMAP-Rule" id="MF_00022"/>
    </source>
</evidence>
<protein>
    <recommendedName>
        <fullName evidence="8">Glutamate--tRNA ligase</fullName>
        <ecNumber evidence="8">6.1.1.17</ecNumber>
    </recommendedName>
    <alternativeName>
        <fullName evidence="8">Glutamyl-tRNA synthetase</fullName>
        <shortName evidence="8">GluRS</shortName>
    </alternativeName>
</protein>
<keyword evidence="3 8" id="KW-0436">Ligase</keyword>
<dbReference type="EMBL" id="SORZ01000002">
    <property type="protein sequence ID" value="TPW34606.1"/>
    <property type="molecule type" value="Genomic_DNA"/>
</dbReference>
<dbReference type="AlphaFoldDB" id="A0A506UMM2"/>
<keyword evidence="4 8" id="KW-0547">Nucleotide-binding</keyword>
<dbReference type="InterPro" id="IPR020751">
    <property type="entry name" value="aa-tRNA-synth_I_codon-bd_sub2"/>
</dbReference>
<feature type="short sequence motif" description="'KMSKS' region" evidence="8">
    <location>
        <begin position="240"/>
        <end position="244"/>
    </location>
</feature>
<evidence type="ECO:0000259" key="9">
    <source>
        <dbReference type="Pfam" id="PF00749"/>
    </source>
</evidence>
<dbReference type="InterPro" id="IPR049940">
    <property type="entry name" value="GluQ/Sye"/>
</dbReference>
<dbReference type="GO" id="GO:0005524">
    <property type="term" value="F:ATP binding"/>
    <property type="evidence" value="ECO:0007669"/>
    <property type="project" value="UniProtKB-UniRule"/>
</dbReference>
<evidence type="ECO:0000256" key="6">
    <source>
        <dbReference type="ARBA" id="ARBA00022917"/>
    </source>
</evidence>
<evidence type="ECO:0000256" key="4">
    <source>
        <dbReference type="ARBA" id="ARBA00022741"/>
    </source>
</evidence>
<dbReference type="SUPFAM" id="SSF52374">
    <property type="entry name" value="Nucleotidylyl transferase"/>
    <property type="match status" value="1"/>
</dbReference>
<gene>
    <name evidence="8" type="primary">gltX</name>
    <name evidence="11" type="ORF">E3202_08310</name>
</gene>
<comment type="subunit">
    <text evidence="8">Monomer.</text>
</comment>
<evidence type="ECO:0000259" key="10">
    <source>
        <dbReference type="Pfam" id="PF19269"/>
    </source>
</evidence>